<comment type="caution">
    <text evidence="1">The sequence shown here is derived from an EMBL/GenBank/DDBJ whole genome shotgun (WGS) entry which is preliminary data.</text>
</comment>
<organism evidence="1 2">
    <name type="scientific">Vespula squamosa</name>
    <name type="common">Southern yellow jacket</name>
    <name type="synonym">Wasp</name>
    <dbReference type="NCBI Taxonomy" id="30214"/>
    <lineage>
        <taxon>Eukaryota</taxon>
        <taxon>Metazoa</taxon>
        <taxon>Ecdysozoa</taxon>
        <taxon>Arthropoda</taxon>
        <taxon>Hexapoda</taxon>
        <taxon>Insecta</taxon>
        <taxon>Pterygota</taxon>
        <taxon>Neoptera</taxon>
        <taxon>Endopterygota</taxon>
        <taxon>Hymenoptera</taxon>
        <taxon>Apocrita</taxon>
        <taxon>Aculeata</taxon>
        <taxon>Vespoidea</taxon>
        <taxon>Vespidae</taxon>
        <taxon>Vespinae</taxon>
        <taxon>Vespula</taxon>
    </lineage>
</organism>
<protein>
    <submittedName>
        <fullName evidence="1">Uncharacterized protein</fullName>
    </submittedName>
</protein>
<dbReference type="EMBL" id="JAUDFV010000110">
    <property type="protein sequence ID" value="KAL2730924.1"/>
    <property type="molecule type" value="Genomic_DNA"/>
</dbReference>
<evidence type="ECO:0000313" key="2">
    <source>
        <dbReference type="Proteomes" id="UP001607302"/>
    </source>
</evidence>
<proteinExistence type="predicted"/>
<gene>
    <name evidence="1" type="ORF">V1478_005337</name>
</gene>
<name>A0ABD2BDV3_VESSQ</name>
<sequence length="96" mass="11003">MEAMKTPTSGVAKKRRIGLDDKIVEFYINETASAVSAQKAARSYASIKIVHIEYCRRATDERKDSPVVSEPFFCRQTDQAFCEIWIDHKKRDSLFA</sequence>
<keyword evidence="2" id="KW-1185">Reference proteome</keyword>
<accession>A0ABD2BDV3</accession>
<dbReference type="Proteomes" id="UP001607302">
    <property type="component" value="Unassembled WGS sequence"/>
</dbReference>
<evidence type="ECO:0000313" key="1">
    <source>
        <dbReference type="EMBL" id="KAL2730924.1"/>
    </source>
</evidence>
<dbReference type="AlphaFoldDB" id="A0ABD2BDV3"/>
<reference evidence="1 2" key="1">
    <citation type="journal article" date="2024" name="Ann. Entomol. Soc. Am.">
        <title>Genomic analyses of the southern and eastern yellowjacket wasps (Hymenoptera: Vespidae) reveal evolutionary signatures of social life.</title>
        <authorList>
            <person name="Catto M.A."/>
            <person name="Caine P.B."/>
            <person name="Orr S.E."/>
            <person name="Hunt B.G."/>
            <person name="Goodisman M.A.D."/>
        </authorList>
    </citation>
    <scope>NUCLEOTIDE SEQUENCE [LARGE SCALE GENOMIC DNA]</scope>
    <source>
        <strain evidence="1">233</strain>
        <tissue evidence="1">Head and thorax</tissue>
    </source>
</reference>